<dbReference type="EMBL" id="LT629732">
    <property type="protein sequence ID" value="SDS05564.1"/>
    <property type="molecule type" value="Genomic_DNA"/>
</dbReference>
<reference evidence="8 9" key="1">
    <citation type="submission" date="2016-10" db="EMBL/GenBank/DDBJ databases">
        <authorList>
            <person name="de Groot N.N."/>
        </authorList>
    </citation>
    <scope>NUCLEOTIDE SEQUENCE [LARGE SCALE GENOMIC DNA]</scope>
    <source>
        <strain evidence="8 9">DSM 22024</strain>
    </source>
</reference>
<name>A0A1H1P2X7_9ACTN</name>
<dbReference type="Proteomes" id="UP000198983">
    <property type="component" value="Chromosome I"/>
</dbReference>
<dbReference type="PANTHER" id="PTHR42711:SF4">
    <property type="entry name" value="ABC TRANSPORTER RELATED"/>
    <property type="match status" value="1"/>
</dbReference>
<feature type="region of interest" description="Disordered" evidence="6">
    <location>
        <begin position="351"/>
        <end position="374"/>
    </location>
</feature>
<evidence type="ECO:0000256" key="3">
    <source>
        <dbReference type="ARBA" id="ARBA00022741"/>
    </source>
</evidence>
<dbReference type="GO" id="GO:0005886">
    <property type="term" value="C:plasma membrane"/>
    <property type="evidence" value="ECO:0007669"/>
    <property type="project" value="UniProtKB-SubCell"/>
</dbReference>
<dbReference type="InterPro" id="IPR027417">
    <property type="entry name" value="P-loop_NTPase"/>
</dbReference>
<evidence type="ECO:0000256" key="1">
    <source>
        <dbReference type="ARBA" id="ARBA00004202"/>
    </source>
</evidence>
<comment type="subcellular location">
    <subcellularLocation>
        <location evidence="1">Cell membrane</location>
        <topology evidence="1">Peripheral membrane protein</topology>
    </subcellularLocation>
</comment>
<organism evidence="8 9">
    <name type="scientific">Actinopolymorpha singaporensis</name>
    <dbReference type="NCBI Taxonomy" id="117157"/>
    <lineage>
        <taxon>Bacteria</taxon>
        <taxon>Bacillati</taxon>
        <taxon>Actinomycetota</taxon>
        <taxon>Actinomycetes</taxon>
        <taxon>Propionibacteriales</taxon>
        <taxon>Actinopolymorphaceae</taxon>
        <taxon>Actinopolymorpha</taxon>
    </lineage>
</organism>
<evidence type="ECO:0000256" key="2">
    <source>
        <dbReference type="ARBA" id="ARBA00022448"/>
    </source>
</evidence>
<dbReference type="InterPro" id="IPR003439">
    <property type="entry name" value="ABC_transporter-like_ATP-bd"/>
</dbReference>
<dbReference type="GO" id="GO:0046677">
    <property type="term" value="P:response to antibiotic"/>
    <property type="evidence" value="ECO:0007669"/>
    <property type="project" value="UniProtKB-KW"/>
</dbReference>
<evidence type="ECO:0000256" key="6">
    <source>
        <dbReference type="SAM" id="MobiDB-lite"/>
    </source>
</evidence>
<evidence type="ECO:0000313" key="8">
    <source>
        <dbReference type="EMBL" id="SDS05564.1"/>
    </source>
</evidence>
<dbReference type="PROSITE" id="PS50893">
    <property type="entry name" value="ABC_TRANSPORTER_2"/>
    <property type="match status" value="1"/>
</dbReference>
<evidence type="ECO:0000256" key="5">
    <source>
        <dbReference type="ARBA" id="ARBA00023251"/>
    </source>
</evidence>
<feature type="domain" description="ABC transporter" evidence="7">
    <location>
        <begin position="43"/>
        <end position="276"/>
    </location>
</feature>
<keyword evidence="4 8" id="KW-0067">ATP-binding</keyword>
<dbReference type="SUPFAM" id="SSF52540">
    <property type="entry name" value="P-loop containing nucleoside triphosphate hydrolases"/>
    <property type="match status" value="1"/>
</dbReference>
<dbReference type="SMART" id="SM00382">
    <property type="entry name" value="AAA"/>
    <property type="match status" value="1"/>
</dbReference>
<dbReference type="STRING" id="117157.SAMN04489717_1468"/>
<dbReference type="InterPro" id="IPR003593">
    <property type="entry name" value="AAA+_ATPase"/>
</dbReference>
<dbReference type="GO" id="GO:0016887">
    <property type="term" value="F:ATP hydrolysis activity"/>
    <property type="evidence" value="ECO:0007669"/>
    <property type="project" value="InterPro"/>
</dbReference>
<sequence>MPHVTSVHGHPDAQPHFDRPAVIAAAGLTKTYTFHDQGAGLAGAVRSLVRRRYQTRLAVDSIDFTIGRGEVVGLLGPNGAGKTTTLKMLSGLLYPTSGDLEVLGHTPSRRRPDYLRRIALVMGQKTMLWWDVPAMESLLLHKEMYDLSAAEFQRNVDELAELLEVRDLLNVQVRKVSLGERMKLELMAALVHGPEILFLDEPTIGLDVVAKARVRAFLAEVTRRHGTTILVTSHDMDDIEALCSRVMVIDHGRLQYDGSLSGLVHAARPRKLVRATYARAVEESRLAGLDGVAVGSGGSDQTVSLEVERERTGEVLEQLTRLGPLVDLDVADADVEEIMRDLFLRRGAVGAGGAVGPGGGPADSASSAETEDVR</sequence>
<gene>
    <name evidence="8" type="ORF">SAMN04489717_1468</name>
</gene>
<dbReference type="GO" id="GO:0005524">
    <property type="term" value="F:ATP binding"/>
    <property type="evidence" value="ECO:0007669"/>
    <property type="project" value="UniProtKB-KW"/>
</dbReference>
<evidence type="ECO:0000313" key="9">
    <source>
        <dbReference type="Proteomes" id="UP000198983"/>
    </source>
</evidence>
<keyword evidence="2" id="KW-0813">Transport</keyword>
<evidence type="ECO:0000256" key="4">
    <source>
        <dbReference type="ARBA" id="ARBA00022840"/>
    </source>
</evidence>
<evidence type="ECO:0000259" key="7">
    <source>
        <dbReference type="PROSITE" id="PS50893"/>
    </source>
</evidence>
<dbReference type="AlphaFoldDB" id="A0A1H1P2X7"/>
<feature type="compositionally biased region" description="Gly residues" evidence="6">
    <location>
        <begin position="351"/>
        <end position="361"/>
    </location>
</feature>
<keyword evidence="9" id="KW-1185">Reference proteome</keyword>
<dbReference type="PANTHER" id="PTHR42711">
    <property type="entry name" value="ABC TRANSPORTER ATP-BINDING PROTEIN"/>
    <property type="match status" value="1"/>
</dbReference>
<dbReference type="InterPro" id="IPR050763">
    <property type="entry name" value="ABC_transporter_ATP-binding"/>
</dbReference>
<proteinExistence type="predicted"/>
<dbReference type="Pfam" id="PF00005">
    <property type="entry name" value="ABC_tran"/>
    <property type="match status" value="1"/>
</dbReference>
<keyword evidence="5" id="KW-0046">Antibiotic resistance</keyword>
<protein>
    <submittedName>
        <fullName evidence="8">ABC-2 type transport system ATP-binding protein</fullName>
    </submittedName>
</protein>
<keyword evidence="3" id="KW-0547">Nucleotide-binding</keyword>
<accession>A0A1H1P2X7</accession>
<dbReference type="Gene3D" id="3.40.50.300">
    <property type="entry name" value="P-loop containing nucleotide triphosphate hydrolases"/>
    <property type="match status" value="1"/>
</dbReference>